<evidence type="ECO:0000259" key="8">
    <source>
        <dbReference type="PROSITE" id="PS51900"/>
    </source>
</evidence>
<feature type="domain" description="Tyr recombinase" evidence="7">
    <location>
        <begin position="170"/>
        <end position="365"/>
    </location>
</feature>
<dbReference type="AlphaFoldDB" id="B5CPJ9"/>
<dbReference type="GO" id="GO:0015074">
    <property type="term" value="P:DNA integration"/>
    <property type="evidence" value="ECO:0007669"/>
    <property type="project" value="UniProtKB-KW"/>
</dbReference>
<dbReference type="InterPro" id="IPR004107">
    <property type="entry name" value="Integrase_SAM-like_N"/>
</dbReference>
<dbReference type="InterPro" id="IPR002104">
    <property type="entry name" value="Integrase_catalytic"/>
</dbReference>
<protein>
    <recommendedName>
        <fullName evidence="11">Site-specific recombinase, phage integrase family</fullName>
    </recommendedName>
</protein>
<accession>B5CPJ9</accession>
<dbReference type="PANTHER" id="PTHR30349:SF64">
    <property type="entry name" value="PROPHAGE INTEGRASE INTD-RELATED"/>
    <property type="match status" value="1"/>
</dbReference>
<evidence type="ECO:0000256" key="2">
    <source>
        <dbReference type="ARBA" id="ARBA00008857"/>
    </source>
</evidence>
<keyword evidence="4 6" id="KW-0238">DNA-binding</keyword>
<dbReference type="Gene3D" id="1.10.150.130">
    <property type="match status" value="1"/>
</dbReference>
<keyword evidence="3" id="KW-0229">DNA integration</keyword>
<dbReference type="GO" id="GO:0003677">
    <property type="term" value="F:DNA binding"/>
    <property type="evidence" value="ECO:0007669"/>
    <property type="project" value="UniProtKB-UniRule"/>
</dbReference>
<evidence type="ECO:0000256" key="5">
    <source>
        <dbReference type="ARBA" id="ARBA00023172"/>
    </source>
</evidence>
<proteinExistence type="inferred from homology"/>
<keyword evidence="10" id="KW-1185">Reference proteome</keyword>
<evidence type="ECO:0000259" key="7">
    <source>
        <dbReference type="PROSITE" id="PS51898"/>
    </source>
</evidence>
<comment type="similarity">
    <text evidence="2">Belongs to the 'phage' integrase family.</text>
</comment>
<dbReference type="RefSeq" id="WP_005611050.1">
    <property type="nucleotide sequence ID" value="NZ_CP102292.1"/>
</dbReference>
<dbReference type="Pfam" id="PF00589">
    <property type="entry name" value="Phage_integrase"/>
    <property type="match status" value="1"/>
</dbReference>
<dbReference type="PANTHER" id="PTHR30349">
    <property type="entry name" value="PHAGE INTEGRASE-RELATED"/>
    <property type="match status" value="1"/>
</dbReference>
<dbReference type="InterPro" id="IPR013762">
    <property type="entry name" value="Integrase-like_cat_sf"/>
</dbReference>
<evidence type="ECO:0008006" key="11">
    <source>
        <dbReference type="Google" id="ProtNLM"/>
    </source>
</evidence>
<name>B5CPJ9_9FIRM</name>
<dbReference type="Proteomes" id="UP000003254">
    <property type="component" value="Unassembled WGS sequence"/>
</dbReference>
<reference evidence="9 10" key="1">
    <citation type="submission" date="2008-08" db="EMBL/GenBank/DDBJ databases">
        <title>Draft genome sequence of Ruminococcus lactaris ATCC 29176.</title>
        <authorList>
            <person name="Sudarsanam P."/>
            <person name="Ley R."/>
            <person name="Guruge J."/>
            <person name="Turnbaugh P.J."/>
            <person name="Mahowald M."/>
            <person name="Liep D."/>
            <person name="Gordon J."/>
        </authorList>
    </citation>
    <scope>NUCLEOTIDE SEQUENCE [LARGE SCALE GENOMIC DNA]</scope>
    <source>
        <strain evidence="9 10">ATCC 29176</strain>
    </source>
</reference>
<comment type="caution">
    <text evidence="9">The sequence shown here is derived from an EMBL/GenBank/DDBJ whole genome shotgun (WGS) entry which is preliminary data.</text>
</comment>
<gene>
    <name evidence="9" type="ORF">RUMLAC_01393</name>
</gene>
<feature type="domain" description="Core-binding (CB)" evidence="8">
    <location>
        <begin position="67"/>
        <end position="150"/>
    </location>
</feature>
<dbReference type="eggNOG" id="COG0582">
    <property type="taxonomic scope" value="Bacteria"/>
</dbReference>
<dbReference type="Pfam" id="PF14659">
    <property type="entry name" value="Phage_int_SAM_3"/>
    <property type="match status" value="1"/>
</dbReference>
<evidence type="ECO:0000256" key="4">
    <source>
        <dbReference type="ARBA" id="ARBA00023125"/>
    </source>
</evidence>
<dbReference type="InterPro" id="IPR010998">
    <property type="entry name" value="Integrase_recombinase_N"/>
</dbReference>
<dbReference type="GO" id="GO:0006310">
    <property type="term" value="P:DNA recombination"/>
    <property type="evidence" value="ECO:0007669"/>
    <property type="project" value="UniProtKB-KW"/>
</dbReference>
<dbReference type="SUPFAM" id="SSF56349">
    <property type="entry name" value="DNA breaking-rejoining enzymes"/>
    <property type="match status" value="1"/>
</dbReference>
<dbReference type="PROSITE" id="PS51898">
    <property type="entry name" value="TYR_RECOMBINASE"/>
    <property type="match status" value="1"/>
</dbReference>
<dbReference type="InterPro" id="IPR044068">
    <property type="entry name" value="CB"/>
</dbReference>
<dbReference type="GeneID" id="77333085"/>
<dbReference type="EMBL" id="ABOU02000033">
    <property type="protein sequence ID" value="EDY32791.1"/>
    <property type="molecule type" value="Genomic_DNA"/>
</dbReference>
<organism evidence="9 10">
    <name type="scientific">[Ruminococcus] lactaris ATCC 29176</name>
    <dbReference type="NCBI Taxonomy" id="471875"/>
    <lineage>
        <taxon>Bacteria</taxon>
        <taxon>Bacillati</taxon>
        <taxon>Bacillota</taxon>
        <taxon>Clostridia</taxon>
        <taxon>Lachnospirales</taxon>
        <taxon>Lachnospiraceae</taxon>
        <taxon>Mediterraneibacter</taxon>
    </lineage>
</organism>
<evidence type="ECO:0000256" key="1">
    <source>
        <dbReference type="ARBA" id="ARBA00003283"/>
    </source>
</evidence>
<evidence type="ECO:0000313" key="10">
    <source>
        <dbReference type="Proteomes" id="UP000003254"/>
    </source>
</evidence>
<dbReference type="CDD" id="cd01189">
    <property type="entry name" value="INT_ICEBs1_C_like"/>
    <property type="match status" value="1"/>
</dbReference>
<dbReference type="HOGENOM" id="CLU_027562_17_1_9"/>
<reference evidence="9 10" key="2">
    <citation type="submission" date="2008-08" db="EMBL/GenBank/DDBJ databases">
        <authorList>
            <person name="Fulton L."/>
            <person name="Clifton S."/>
            <person name="Fulton B."/>
            <person name="Xu J."/>
            <person name="Minx P."/>
            <person name="Pepin K.H."/>
            <person name="Johnson M."/>
            <person name="Bhonagiri V."/>
            <person name="Nash W.E."/>
            <person name="Mardis E.R."/>
            <person name="Wilson R.K."/>
        </authorList>
    </citation>
    <scope>NUCLEOTIDE SEQUENCE [LARGE SCALE GENOMIC DNA]</scope>
    <source>
        <strain evidence="9 10">ATCC 29176</strain>
    </source>
</reference>
<evidence type="ECO:0000256" key="6">
    <source>
        <dbReference type="PROSITE-ProRule" id="PRU01248"/>
    </source>
</evidence>
<comment type="function">
    <text evidence="1">Site-specific tyrosine recombinase, which acts by catalyzing the cutting and rejoining of the recombining DNA molecules.</text>
</comment>
<dbReference type="Gene3D" id="1.10.443.10">
    <property type="entry name" value="Intergrase catalytic core"/>
    <property type="match status" value="1"/>
</dbReference>
<dbReference type="InterPro" id="IPR050090">
    <property type="entry name" value="Tyrosine_recombinase_XerCD"/>
</dbReference>
<keyword evidence="5" id="KW-0233">DNA recombination</keyword>
<dbReference type="InterPro" id="IPR011010">
    <property type="entry name" value="DNA_brk_join_enz"/>
</dbReference>
<dbReference type="PROSITE" id="PS51900">
    <property type="entry name" value="CB"/>
    <property type="match status" value="1"/>
</dbReference>
<evidence type="ECO:0000256" key="3">
    <source>
        <dbReference type="ARBA" id="ARBA00022908"/>
    </source>
</evidence>
<evidence type="ECO:0000313" key="9">
    <source>
        <dbReference type="EMBL" id="EDY32791.1"/>
    </source>
</evidence>
<sequence>MAKGENIYKRKDGRWEGRYKKGYDKNKKIKYGYCYGHSYRETKEKVTRAKIELMLNSPPVSKDIYRKRFSEYCVQWIKINESRLKKSTLAKYHFMLENHIKPQLGDYSFTDLNSDIIADFSKDLLYQKKLSPKTVRDILTFVHKIISYIQAETNSNLSSITISYPRLERKELRVLSAEEQQNLIQYLVQDFDIYKFSVLIALFTGLRIGEVCALQWKDISVESGLLTVRHTVQRIKNPDSDSAKKTLLQLGTPKTFSSARTLPVTNGLQKLFKLFQHDDPEAFILTGNHQFIDPRNLQRKLKKYTKDLGIQDVHFHTLRHTFATRCIEFGCDIKILSEMLGHSNISTTLNRYVHPSMDFKRENILKLEQAGFFPPSI</sequence>